<evidence type="ECO:0000313" key="9">
    <source>
        <dbReference type="EMBL" id="KAK7552445.1"/>
    </source>
</evidence>
<dbReference type="Proteomes" id="UP001365128">
    <property type="component" value="Unassembled WGS sequence"/>
</dbReference>
<feature type="region of interest" description="Disordered" evidence="6">
    <location>
        <begin position="274"/>
        <end position="314"/>
    </location>
</feature>
<feature type="transmembrane region" description="Helical" evidence="7">
    <location>
        <begin position="126"/>
        <end position="147"/>
    </location>
</feature>
<feature type="transmembrane region" description="Helical" evidence="7">
    <location>
        <begin position="92"/>
        <end position="114"/>
    </location>
</feature>
<keyword evidence="10" id="KW-1185">Reference proteome</keyword>
<comment type="caution">
    <text evidence="9">The sequence shown here is derived from an EMBL/GenBank/DDBJ whole genome shotgun (WGS) entry which is preliminary data.</text>
</comment>
<comment type="similarity">
    <text evidence="5">Belongs to the SAT4 family.</text>
</comment>
<evidence type="ECO:0000313" key="10">
    <source>
        <dbReference type="Proteomes" id="UP001365128"/>
    </source>
</evidence>
<feature type="domain" description="Rhodopsin" evidence="8">
    <location>
        <begin position="32"/>
        <end position="270"/>
    </location>
</feature>
<proteinExistence type="inferred from homology"/>
<keyword evidence="3 7" id="KW-1133">Transmembrane helix</keyword>
<evidence type="ECO:0000256" key="2">
    <source>
        <dbReference type="ARBA" id="ARBA00022692"/>
    </source>
</evidence>
<comment type="subcellular location">
    <subcellularLocation>
        <location evidence="1">Membrane</location>
        <topology evidence="1">Multi-pass membrane protein</topology>
    </subcellularLocation>
</comment>
<gene>
    <name evidence="9" type="ORF">IWX46DRAFT_342158</name>
</gene>
<accession>A0ABR1MMZ8</accession>
<dbReference type="PANTHER" id="PTHR33048:SF123">
    <property type="entry name" value="INTEGRAL MEMBRANE PROTEIN"/>
    <property type="match status" value="1"/>
</dbReference>
<feature type="transmembrane region" description="Helical" evidence="7">
    <location>
        <begin position="14"/>
        <end position="36"/>
    </location>
</feature>
<keyword evidence="4 7" id="KW-0472">Membrane</keyword>
<evidence type="ECO:0000256" key="5">
    <source>
        <dbReference type="ARBA" id="ARBA00038359"/>
    </source>
</evidence>
<dbReference type="Pfam" id="PF20684">
    <property type="entry name" value="Fung_rhodopsin"/>
    <property type="match status" value="1"/>
</dbReference>
<evidence type="ECO:0000256" key="3">
    <source>
        <dbReference type="ARBA" id="ARBA00022989"/>
    </source>
</evidence>
<feature type="compositionally biased region" description="Low complexity" evidence="6">
    <location>
        <begin position="277"/>
        <end position="292"/>
    </location>
</feature>
<evidence type="ECO:0000256" key="6">
    <source>
        <dbReference type="SAM" id="MobiDB-lite"/>
    </source>
</evidence>
<name>A0ABR1MMZ8_9PEZI</name>
<evidence type="ECO:0000259" key="8">
    <source>
        <dbReference type="Pfam" id="PF20684"/>
    </source>
</evidence>
<reference evidence="9 10" key="1">
    <citation type="submission" date="2024-04" db="EMBL/GenBank/DDBJ databases">
        <title>Phyllosticta paracitricarpa is synonymous to the EU quarantine fungus P. citricarpa based on phylogenomic analyses.</title>
        <authorList>
            <consortium name="Lawrence Berkeley National Laboratory"/>
            <person name="Van Ingen-Buijs V.A."/>
            <person name="Van Westerhoven A.C."/>
            <person name="Haridas S."/>
            <person name="Skiadas P."/>
            <person name="Martin F."/>
            <person name="Groenewald J.Z."/>
            <person name="Crous P.W."/>
            <person name="Seidl M.F."/>
        </authorList>
    </citation>
    <scope>NUCLEOTIDE SEQUENCE [LARGE SCALE GENOMIC DNA]</scope>
    <source>
        <strain evidence="9 10">CBS 122670</strain>
    </source>
</reference>
<dbReference type="InterPro" id="IPR052337">
    <property type="entry name" value="SAT4-like"/>
</dbReference>
<sequence>MHYITAADGSRQPIFLVVLGNLFILNVIFISLRLYCRIRHIGEAGKDDYCILAAFLIAVGMNVQSVVHVTYGTGTHIDTIPRENFVTIHKHWYAYQLIYPLALCLVKQSILILYYRIFIHQNLRTWIKVVACFVLLDTVITEIVNIFECSHPSRAWDVDEFPRGCINLKAAYFARSGTAILTDLIIMILPMPVLAKLQIPKRRRAAVIGIFLIGSLSLCASIARLIAIHDWSVSNDPSYTAIWILLWSHIEVQVAICTACAITLRPIFRKVSSLSESTSPTPKTYYYTTSSRSRSKKSSQQPVLTGSRAGGGGGGLLSLATPISSSGSQCRRRSSTTMGAEALNVVAVSEEGGKGTREAQRESVVGLEVRVVDGLGDGGMFE</sequence>
<keyword evidence="2 7" id="KW-0812">Transmembrane</keyword>
<evidence type="ECO:0000256" key="7">
    <source>
        <dbReference type="SAM" id="Phobius"/>
    </source>
</evidence>
<dbReference type="InterPro" id="IPR049326">
    <property type="entry name" value="Rhodopsin_dom_fungi"/>
</dbReference>
<evidence type="ECO:0000256" key="1">
    <source>
        <dbReference type="ARBA" id="ARBA00004141"/>
    </source>
</evidence>
<feature type="transmembrane region" description="Helical" evidence="7">
    <location>
        <begin position="206"/>
        <end position="228"/>
    </location>
</feature>
<organism evidence="9 10">
    <name type="scientific">Phyllosticta citricarpa</name>
    <dbReference type="NCBI Taxonomy" id="55181"/>
    <lineage>
        <taxon>Eukaryota</taxon>
        <taxon>Fungi</taxon>
        <taxon>Dikarya</taxon>
        <taxon>Ascomycota</taxon>
        <taxon>Pezizomycotina</taxon>
        <taxon>Dothideomycetes</taxon>
        <taxon>Dothideomycetes incertae sedis</taxon>
        <taxon>Botryosphaeriales</taxon>
        <taxon>Phyllostictaceae</taxon>
        <taxon>Phyllosticta</taxon>
    </lineage>
</organism>
<feature type="transmembrane region" description="Helical" evidence="7">
    <location>
        <begin position="240"/>
        <end position="264"/>
    </location>
</feature>
<dbReference type="EMBL" id="JBBPDW010000005">
    <property type="protein sequence ID" value="KAK7552445.1"/>
    <property type="molecule type" value="Genomic_DNA"/>
</dbReference>
<protein>
    <recommendedName>
        <fullName evidence="8">Rhodopsin domain-containing protein</fullName>
    </recommendedName>
</protein>
<feature type="transmembrane region" description="Helical" evidence="7">
    <location>
        <begin position="48"/>
        <end position="72"/>
    </location>
</feature>
<evidence type="ECO:0000256" key="4">
    <source>
        <dbReference type="ARBA" id="ARBA00023136"/>
    </source>
</evidence>
<feature type="transmembrane region" description="Helical" evidence="7">
    <location>
        <begin position="172"/>
        <end position="194"/>
    </location>
</feature>
<dbReference type="PANTHER" id="PTHR33048">
    <property type="entry name" value="PTH11-LIKE INTEGRAL MEMBRANE PROTEIN (AFU_ORTHOLOGUE AFUA_5G11245)"/>
    <property type="match status" value="1"/>
</dbReference>